<accession>A0ABU2N1S7</accession>
<dbReference type="Proteomes" id="UP001183246">
    <property type="component" value="Unassembled WGS sequence"/>
</dbReference>
<reference evidence="2" key="1">
    <citation type="submission" date="2023-07" db="EMBL/GenBank/DDBJ databases">
        <title>30 novel species of actinomycetes from the DSMZ collection.</title>
        <authorList>
            <person name="Nouioui I."/>
        </authorList>
    </citation>
    <scope>NUCLEOTIDE SEQUENCE [LARGE SCALE GENOMIC DNA]</scope>
    <source>
        <strain evidence="2">DSM 44938</strain>
    </source>
</reference>
<dbReference type="EMBL" id="JAVREL010000026">
    <property type="protein sequence ID" value="MDT0347018.1"/>
    <property type="molecule type" value="Genomic_DNA"/>
</dbReference>
<gene>
    <name evidence="1" type="ORF">RM590_31210</name>
</gene>
<proteinExistence type="predicted"/>
<name>A0ABU2N1S7_9ACTN</name>
<evidence type="ECO:0000313" key="1">
    <source>
        <dbReference type="EMBL" id="MDT0347018.1"/>
    </source>
</evidence>
<comment type="caution">
    <text evidence="1">The sequence shown here is derived from an EMBL/GenBank/DDBJ whole genome shotgun (WGS) entry which is preliminary data.</text>
</comment>
<sequence length="86" mass="8982">MALRFIGVDPDTGQQGSPTIWVDEVNGEIVVQGWKPSAALNAECAANPAPGHTPGIPPHEAVVRIPARMVPMLKEACDAAERAGLS</sequence>
<dbReference type="RefSeq" id="WP_311708142.1">
    <property type="nucleotide sequence ID" value="NZ_JAVREL010000026.1"/>
</dbReference>
<evidence type="ECO:0000313" key="2">
    <source>
        <dbReference type="Proteomes" id="UP001183246"/>
    </source>
</evidence>
<organism evidence="1 2">
    <name type="scientific">Streptomyces litchfieldiae</name>
    <dbReference type="NCBI Taxonomy" id="3075543"/>
    <lineage>
        <taxon>Bacteria</taxon>
        <taxon>Bacillati</taxon>
        <taxon>Actinomycetota</taxon>
        <taxon>Actinomycetes</taxon>
        <taxon>Kitasatosporales</taxon>
        <taxon>Streptomycetaceae</taxon>
        <taxon>Streptomyces</taxon>
    </lineage>
</organism>
<keyword evidence="2" id="KW-1185">Reference proteome</keyword>
<protein>
    <submittedName>
        <fullName evidence="1">Uncharacterized protein</fullName>
    </submittedName>
</protein>